<dbReference type="EMBL" id="LIAE01010409">
    <property type="protein sequence ID" value="PAV61540.1"/>
    <property type="molecule type" value="Genomic_DNA"/>
</dbReference>
<comment type="similarity">
    <text evidence="1">Belongs to the heat shock protein 70 family.</text>
</comment>
<dbReference type="Proteomes" id="UP000218231">
    <property type="component" value="Unassembled WGS sequence"/>
</dbReference>
<evidence type="ECO:0000313" key="4">
    <source>
        <dbReference type="EMBL" id="PAV61540.1"/>
    </source>
</evidence>
<evidence type="ECO:0000256" key="2">
    <source>
        <dbReference type="ARBA" id="ARBA00022741"/>
    </source>
</evidence>
<dbReference type="InterPro" id="IPR018181">
    <property type="entry name" value="Heat_shock_70_CS"/>
</dbReference>
<dbReference type="GO" id="GO:0006950">
    <property type="term" value="P:response to stress"/>
    <property type="evidence" value="ECO:0007669"/>
    <property type="project" value="UniProtKB-ARBA"/>
</dbReference>
<evidence type="ECO:0000313" key="5">
    <source>
        <dbReference type="Proteomes" id="UP000218231"/>
    </source>
</evidence>
<organism evidence="4 5">
    <name type="scientific">Diploscapter pachys</name>
    <dbReference type="NCBI Taxonomy" id="2018661"/>
    <lineage>
        <taxon>Eukaryota</taxon>
        <taxon>Metazoa</taxon>
        <taxon>Ecdysozoa</taxon>
        <taxon>Nematoda</taxon>
        <taxon>Chromadorea</taxon>
        <taxon>Rhabditida</taxon>
        <taxon>Rhabditina</taxon>
        <taxon>Rhabditomorpha</taxon>
        <taxon>Rhabditoidea</taxon>
        <taxon>Rhabditidae</taxon>
        <taxon>Diploscapter</taxon>
    </lineage>
</organism>
<accession>A0A2A2JIL1</accession>
<dbReference type="GO" id="GO:0005524">
    <property type="term" value="F:ATP binding"/>
    <property type="evidence" value="ECO:0007669"/>
    <property type="project" value="UniProtKB-KW"/>
</dbReference>
<keyword evidence="3" id="KW-0067">ATP-binding</keyword>
<dbReference type="PRINTS" id="PR00301">
    <property type="entry name" value="HEATSHOCK70"/>
</dbReference>
<dbReference type="AlphaFoldDB" id="A0A2A2JIL1"/>
<evidence type="ECO:0000256" key="1">
    <source>
        <dbReference type="ARBA" id="ARBA00007381"/>
    </source>
</evidence>
<dbReference type="Pfam" id="PF00012">
    <property type="entry name" value="HSP70"/>
    <property type="match status" value="1"/>
</dbReference>
<dbReference type="SUPFAM" id="SSF53067">
    <property type="entry name" value="Actin-like ATPase domain"/>
    <property type="match status" value="1"/>
</dbReference>
<comment type="caution">
    <text evidence="4">The sequence shown here is derived from an EMBL/GenBank/DDBJ whole genome shotgun (WGS) entry which is preliminary data.</text>
</comment>
<protein>
    <submittedName>
        <fullName evidence="4">Uncharacterized protein</fullName>
    </submittedName>
</protein>
<name>A0A2A2JIL1_9BILA</name>
<dbReference type="STRING" id="2018661.A0A2A2JIL1"/>
<dbReference type="Gene3D" id="3.30.420.40">
    <property type="match status" value="1"/>
</dbReference>
<gene>
    <name evidence="4" type="ORF">WR25_09863</name>
</gene>
<dbReference type="PROSITE" id="PS00297">
    <property type="entry name" value="HSP70_1"/>
    <property type="match status" value="1"/>
</dbReference>
<proteinExistence type="inferred from homology"/>
<dbReference type="OrthoDB" id="2401965at2759"/>
<dbReference type="InterPro" id="IPR013126">
    <property type="entry name" value="Hsp_70_fam"/>
</dbReference>
<keyword evidence="2" id="KW-0547">Nucleotide-binding</keyword>
<keyword evidence="5" id="KW-1185">Reference proteome</keyword>
<reference evidence="4 5" key="1">
    <citation type="journal article" date="2017" name="Curr. Biol.">
        <title>Genome architecture and evolution of a unichromosomal asexual nematode.</title>
        <authorList>
            <person name="Fradin H."/>
            <person name="Zegar C."/>
            <person name="Gutwein M."/>
            <person name="Lucas J."/>
            <person name="Kovtun M."/>
            <person name="Corcoran D."/>
            <person name="Baugh L.R."/>
            <person name="Kiontke K."/>
            <person name="Gunsalus K."/>
            <person name="Fitch D.H."/>
            <person name="Piano F."/>
        </authorList>
    </citation>
    <scope>NUCLEOTIDE SEQUENCE [LARGE SCALE GENOMIC DNA]</scope>
    <source>
        <strain evidence="4">PF1309</strain>
    </source>
</reference>
<dbReference type="PANTHER" id="PTHR19375">
    <property type="entry name" value="HEAT SHOCK PROTEIN 70KDA"/>
    <property type="match status" value="1"/>
</dbReference>
<evidence type="ECO:0000256" key="3">
    <source>
        <dbReference type="ARBA" id="ARBA00022840"/>
    </source>
</evidence>
<dbReference type="InterPro" id="IPR043129">
    <property type="entry name" value="ATPase_NBD"/>
</dbReference>
<sequence length="129" mass="14242">MVAVGIDLGTTYSCVAVAQNDRAECIQNDFGKYTTPSVVAFNDDETLVGEAAKTSNCLLQNVVYNAKRFIGKQFDDPQIKADMTLSTFKVVDIEGKPHYEIQQNGRTIHIAPEKISSRVLKKLKDCAEV</sequence>
<dbReference type="GO" id="GO:0140662">
    <property type="term" value="F:ATP-dependent protein folding chaperone"/>
    <property type="evidence" value="ECO:0007669"/>
    <property type="project" value="InterPro"/>
</dbReference>